<evidence type="ECO:0000313" key="3">
    <source>
        <dbReference type="Proteomes" id="UP001221009"/>
    </source>
</evidence>
<gene>
    <name evidence="2" type="ORF">P2T59_11455</name>
</gene>
<dbReference type="AlphaFoldDB" id="A0AAX3QZ00"/>
<sequence>METWEFLENQLSEPICVNNFNPKIISGWLTKRQRKYPIFNNAYMMTGSHHLYNYLPTKHEKWLTMIKQEIIDSGLIVDILNAKTMEDVFRLLQGCSFLGSFLAYQYTIDMNYSPYINFSENDFVKAGIGAIRGIKKCFLCYGNKCEDAIWYVKEHFNDLQKRYGYTSFHPLLGHEPTLIDLQNCFCETDKYLRAKMPELRIGNVRIKQKYMPHTDPIQFFFPPKWNIVEMYKYKPIVVPTLFDL</sequence>
<evidence type="ECO:0000313" key="2">
    <source>
        <dbReference type="EMBL" id="WET66645.1"/>
    </source>
</evidence>
<dbReference type="InterPro" id="IPR040684">
    <property type="entry name" value="HMUDK_hel"/>
</dbReference>
<accession>A0AAX3QZ00</accession>
<reference evidence="2" key="1">
    <citation type="submission" date="2023-03" db="EMBL/GenBank/DDBJ databases">
        <title>Parabacteroides distasonis, a bacteria resistant against UC.</title>
        <authorList>
            <person name="Dai W."/>
        </authorList>
    </citation>
    <scope>NUCLEOTIDE SEQUENCE</scope>
    <source>
        <strain evidence="2">F1-28</strain>
    </source>
</reference>
<dbReference type="EMBL" id="CP120353">
    <property type="protein sequence ID" value="WET66645.1"/>
    <property type="molecule type" value="Genomic_DNA"/>
</dbReference>
<protein>
    <submittedName>
        <fullName evidence="2">DNA base hypermodification protein</fullName>
    </submittedName>
</protein>
<dbReference type="Proteomes" id="UP001221009">
    <property type="component" value="Chromosome"/>
</dbReference>
<name>A0AAX3QZ00_PARDI</name>
<proteinExistence type="predicted"/>
<evidence type="ECO:0000259" key="1">
    <source>
        <dbReference type="Pfam" id="PF18723"/>
    </source>
</evidence>
<dbReference type="Pfam" id="PF18723">
    <property type="entry name" value="HMUDK_hel"/>
    <property type="match status" value="1"/>
</dbReference>
<organism evidence="2 3">
    <name type="scientific">Parabacteroides distasonis</name>
    <dbReference type="NCBI Taxonomy" id="823"/>
    <lineage>
        <taxon>Bacteria</taxon>
        <taxon>Pseudomonadati</taxon>
        <taxon>Bacteroidota</taxon>
        <taxon>Bacteroidia</taxon>
        <taxon>Bacteroidales</taxon>
        <taxon>Tannerellaceae</taxon>
        <taxon>Parabacteroides</taxon>
    </lineage>
</organism>
<feature type="domain" description="5-hmdU DNA kinase helical" evidence="1">
    <location>
        <begin position="1"/>
        <end position="199"/>
    </location>
</feature>